<sequence>MEKLIRGQQELFDQLIKAERNLKKANQETRAKYSYLVARMEALEKLEEAFSQNHLEIIKQATVEQSKELKYFKDDMQDMFQELFIQYKATLKEYIVLATPHTATMDTRENSLATSKLNNSEVHLPRIQLPHFSGKYTEWQSFYDMFLSLIHENNTLSPVQKLHYLKSSLSGEPEMLLRNFPTTSANYKEAWEQLSKRYNNKKYNCNAIMKTLFGQKLIQHESTNALKHLLDTTTSCLKALNNLNISTDQWDPVIIHLVVSKLDNESLRQWETYVSSASDELPKWSQLEQFIETRFRTLELLETGAQKSKNMIQSKSSHQPVKAKSFHSALEVKKTSPEPTCAMCNGPHFVYYCVQFKKQPILKRQNIAQAKRLCFNCLAPTHSVNKCPQNTSCRKCAKKHHTLLHFEKEDKEAYHTLRQNEQNKGESEQRDRETTSETNVVANFSRGDIKTYNVLLATAVVKSKSKNGCYVIRALLDQGSQASFVSEHIVQLLGLKRTNVNGKVSCLGDGHLNIKHAVNIEIESRYEPVGKVCVNAYVLKSLTSLLPSREVCIPDWLELKTLPLADPEFSSPGKVDMLLGADVYGEILQNGVKKSPHGNLLAQNTLFGWILSGKIEQESVKENVLNLHVQIREDELLKKFWEIENEPNSIEKRLTEEEKLCEKLYEETTLRRKDGRFVVRLPFKTIDPQCQYGQSYDIAINKLLSLEKRLSKNPTLSNEYHRVLEEYTTLNHMKQVSSDDIHNPKCVYLPHHAVVREDKQTTKVRVVFNASNKGVNNVSLNDDLMIGPKLQQDLRHLLLRWRKHPIAIIADIVKMYRQVYVHEDDTDFQRILWRPNSELPVQHFKLLTLTFGTACAPYLAVKTLQTLAVLEKDKFPVAAHITKNDYYVDDLMTGCETETEALQIYEEMTELMNTGGFELQKWSSSNQRFVNYIEQNKVSTVKSLTIESDGMMKVLGIKWNRLTDNFEYVVIDTKEPITKRTILSEIARLYDPIGWISPVVITAKIFIQKLWKERLEWDDELPKKLLLEWLHYKDELRNIKNILIPRWLCCTKKCKLELHAFSDASHMAYAAVVYLRVIDEHNKVYVNLVTAKTKVAPIEKEVSIPRLELCGATLAAKLLHEVSQVMKIPKSDMFAWTDSTVVLAWLRGPVNRWVTYVSNRVSHILTIMNVEQWGHVPTNVNPADCASRGLKPMALNNYDLWWHGPDFLSEFIVKIKKPDVIDTNEGVRV</sequence>
<evidence type="ECO:0000313" key="1">
    <source>
        <dbReference type="EMBL" id="CAH2090035.1"/>
    </source>
</evidence>
<dbReference type="Pfam" id="PF03564">
    <property type="entry name" value="DUF1759"/>
    <property type="match status" value="1"/>
</dbReference>
<dbReference type="CDD" id="cd01644">
    <property type="entry name" value="RT_pepA17"/>
    <property type="match status" value="1"/>
</dbReference>
<organism evidence="1 2">
    <name type="scientific">Euphydryas editha</name>
    <name type="common">Edith's checkerspot</name>
    <dbReference type="NCBI Taxonomy" id="104508"/>
    <lineage>
        <taxon>Eukaryota</taxon>
        <taxon>Metazoa</taxon>
        <taxon>Ecdysozoa</taxon>
        <taxon>Arthropoda</taxon>
        <taxon>Hexapoda</taxon>
        <taxon>Insecta</taxon>
        <taxon>Pterygota</taxon>
        <taxon>Neoptera</taxon>
        <taxon>Endopterygota</taxon>
        <taxon>Lepidoptera</taxon>
        <taxon>Glossata</taxon>
        <taxon>Ditrysia</taxon>
        <taxon>Papilionoidea</taxon>
        <taxon>Nymphalidae</taxon>
        <taxon>Nymphalinae</taxon>
        <taxon>Euphydryas</taxon>
    </lineage>
</organism>
<gene>
    <name evidence="1" type="ORF">EEDITHA_LOCUS6036</name>
</gene>
<dbReference type="InterPro" id="IPR008042">
    <property type="entry name" value="Retrotrans_Pao"/>
</dbReference>
<evidence type="ECO:0000313" key="2">
    <source>
        <dbReference type="Proteomes" id="UP001153954"/>
    </source>
</evidence>
<dbReference type="GO" id="GO:0071897">
    <property type="term" value="P:DNA biosynthetic process"/>
    <property type="evidence" value="ECO:0007669"/>
    <property type="project" value="UniProtKB-ARBA"/>
</dbReference>
<reference evidence="1" key="1">
    <citation type="submission" date="2022-03" db="EMBL/GenBank/DDBJ databases">
        <authorList>
            <person name="Tunstrom K."/>
        </authorList>
    </citation>
    <scope>NUCLEOTIDE SEQUENCE</scope>
</reference>
<dbReference type="Proteomes" id="UP001153954">
    <property type="component" value="Unassembled WGS sequence"/>
</dbReference>
<proteinExistence type="predicted"/>
<dbReference type="InterPro" id="IPR043502">
    <property type="entry name" value="DNA/RNA_pol_sf"/>
</dbReference>
<protein>
    <recommendedName>
        <fullName evidence="3">Peptidase aspartic putative domain-containing protein</fullName>
    </recommendedName>
</protein>
<dbReference type="InterPro" id="IPR005312">
    <property type="entry name" value="DUF1759"/>
</dbReference>
<dbReference type="AlphaFoldDB" id="A0AAU9TZV8"/>
<dbReference type="Pfam" id="PF05380">
    <property type="entry name" value="Peptidase_A17"/>
    <property type="match status" value="1"/>
</dbReference>
<dbReference type="SUPFAM" id="SSF56672">
    <property type="entry name" value="DNA/RNA polymerases"/>
    <property type="match status" value="1"/>
</dbReference>
<accession>A0AAU9TZV8</accession>
<dbReference type="PANTHER" id="PTHR47331:SF5">
    <property type="entry name" value="RIBONUCLEASE H"/>
    <property type="match status" value="1"/>
</dbReference>
<name>A0AAU9TZV8_EUPED</name>
<evidence type="ECO:0008006" key="3">
    <source>
        <dbReference type="Google" id="ProtNLM"/>
    </source>
</evidence>
<keyword evidence="2" id="KW-1185">Reference proteome</keyword>
<dbReference type="PANTHER" id="PTHR47331">
    <property type="entry name" value="PHD-TYPE DOMAIN-CONTAINING PROTEIN"/>
    <property type="match status" value="1"/>
</dbReference>
<comment type="caution">
    <text evidence="1">The sequence shown here is derived from an EMBL/GenBank/DDBJ whole genome shotgun (WGS) entry which is preliminary data.</text>
</comment>
<dbReference type="EMBL" id="CAKOGL010000009">
    <property type="protein sequence ID" value="CAH2090035.1"/>
    <property type="molecule type" value="Genomic_DNA"/>
</dbReference>